<dbReference type="AlphaFoldDB" id="A0A432XVL0"/>
<dbReference type="Pfam" id="PF13723">
    <property type="entry name" value="Ketoacyl-synt_2"/>
    <property type="match status" value="1"/>
</dbReference>
<sequence>MLPPAACYIFEKKPSVVYDFGSFLTNSFADFKAEIMTSYVAASALHLSDSTSAPSAALKSIPASTRRRLSSYAKLLLAALFEVIEQHPGAAHAPVVLASRHGDLQRTIRLLNELVAGELLSPTQFCLSVNNAVLGQFSMLVDNQQGMTTVGAGAETLPSGWLEATLQLQEHPQVLVVYADEPPPHPYDQQCQSPAQGIAFAALLSKEPAQPLKLKLTRQLRFNSEEDDVIATAKQLHASIQGGGSEVQMRTGKHLWSWNFG</sequence>
<evidence type="ECO:0000313" key="2">
    <source>
        <dbReference type="EMBL" id="RUO52762.1"/>
    </source>
</evidence>
<reference evidence="3" key="1">
    <citation type="journal article" date="2018" name="Front. Microbiol.">
        <title>Genome-Based Analysis Reveals the Taxonomy and Diversity of the Family Idiomarinaceae.</title>
        <authorList>
            <person name="Liu Y."/>
            <person name="Lai Q."/>
            <person name="Shao Z."/>
        </authorList>
    </citation>
    <scope>NUCLEOTIDE SEQUENCE [LARGE SCALE GENOMIC DNA]</scope>
    <source>
        <strain evidence="3">BH195</strain>
    </source>
</reference>
<proteinExistence type="predicted"/>
<gene>
    <name evidence="2" type="ORF">CWI69_06890</name>
</gene>
<dbReference type="EMBL" id="PIPW01000002">
    <property type="protein sequence ID" value="RUO52762.1"/>
    <property type="molecule type" value="Genomic_DNA"/>
</dbReference>
<name>A0A432XVL0_9GAMM</name>
<accession>A0A432XVL0</accession>
<comment type="caution">
    <text evidence="2">The sequence shown here is derived from an EMBL/GenBank/DDBJ whole genome shotgun (WGS) entry which is preliminary data.</text>
</comment>
<keyword evidence="3" id="KW-1185">Reference proteome</keyword>
<organism evidence="2 3">
    <name type="scientific">Pseudidiomarina halophila</name>
    <dbReference type="NCBI Taxonomy" id="1449799"/>
    <lineage>
        <taxon>Bacteria</taxon>
        <taxon>Pseudomonadati</taxon>
        <taxon>Pseudomonadota</taxon>
        <taxon>Gammaproteobacteria</taxon>
        <taxon>Alteromonadales</taxon>
        <taxon>Idiomarinaceae</taxon>
        <taxon>Pseudidiomarina</taxon>
    </lineage>
</organism>
<protein>
    <submittedName>
        <fullName evidence="2">Beta-ketoacyl synthase</fullName>
    </submittedName>
</protein>
<evidence type="ECO:0000313" key="3">
    <source>
        <dbReference type="Proteomes" id="UP000287198"/>
    </source>
</evidence>
<dbReference type="Proteomes" id="UP000287198">
    <property type="component" value="Unassembled WGS sequence"/>
</dbReference>
<evidence type="ECO:0000259" key="1">
    <source>
        <dbReference type="Pfam" id="PF13723"/>
    </source>
</evidence>
<dbReference type="InterPro" id="IPR014030">
    <property type="entry name" value="Ketoacyl_synth_N"/>
</dbReference>
<feature type="domain" description="Beta-ketoacyl synthase-like N-terminal" evidence="1">
    <location>
        <begin position="52"/>
        <end position="259"/>
    </location>
</feature>